<evidence type="ECO:0000313" key="1">
    <source>
        <dbReference type="Proteomes" id="UP000189701"/>
    </source>
</evidence>
<dbReference type="RefSeq" id="XP_009758513.1">
    <property type="nucleotide sequence ID" value="XM_009760211.1"/>
</dbReference>
<proteinExistence type="predicted"/>
<accession>A0A1U7UWF7</accession>
<name>A0A1U7UWF7_NICSY</name>
<keyword evidence="1" id="KW-1185">Reference proteome</keyword>
<dbReference type="AlphaFoldDB" id="A0A1U7UWF7"/>
<gene>
    <name evidence="2" type="primary">LOC104211196</name>
</gene>
<protein>
    <submittedName>
        <fullName evidence="2">Uncharacterized protein LOC104211196</fullName>
    </submittedName>
</protein>
<evidence type="ECO:0000313" key="2">
    <source>
        <dbReference type="RefSeq" id="XP_009758513.1"/>
    </source>
</evidence>
<reference evidence="2" key="2">
    <citation type="submission" date="2025-08" db="UniProtKB">
        <authorList>
            <consortium name="RefSeq"/>
        </authorList>
    </citation>
    <scope>IDENTIFICATION</scope>
    <source>
        <tissue evidence="2">Leaf</tissue>
    </source>
</reference>
<sequence>MYKGNLLEDTAILLVNMDSNSLDTWQAMVLICSRESDMKPRFPMIECLLAAKTNPLDVSSSEVIRDANKTLVLWFSQFTCSNRKVIMANDIGGGTSLQSGCEDSDGTFEVLPTVSIIYISDHTVQMKMAMQCTVYWSTASVVHLVVWVCRVVTSIARVQQQLEVLHWSSESLSEELAQRGYKCISLDTGQGTTTLVTRFERCETWCMKEMFDRTIDVGVKAAELIGQMIYDLVSFLVTLVSCSYACSLIYVWKTLASRSEDQKTKPQQLHFACTGELLRNFEQMENVLDVSIKLTKMRPLHSGCKFFDILEVVASFGEIFILVVFGTCTYNEFHTSVISLLSSSSGIEGNHSEIKIKGNSGLTWQSHCGYRKKAIFLIDEMVKNKQL</sequence>
<organism evidence="1 2">
    <name type="scientific">Nicotiana sylvestris</name>
    <name type="common">Wood tobacco</name>
    <name type="synonym">South American tobacco</name>
    <dbReference type="NCBI Taxonomy" id="4096"/>
    <lineage>
        <taxon>Eukaryota</taxon>
        <taxon>Viridiplantae</taxon>
        <taxon>Streptophyta</taxon>
        <taxon>Embryophyta</taxon>
        <taxon>Tracheophyta</taxon>
        <taxon>Spermatophyta</taxon>
        <taxon>Magnoliopsida</taxon>
        <taxon>eudicotyledons</taxon>
        <taxon>Gunneridae</taxon>
        <taxon>Pentapetalae</taxon>
        <taxon>asterids</taxon>
        <taxon>lamiids</taxon>
        <taxon>Solanales</taxon>
        <taxon>Solanaceae</taxon>
        <taxon>Nicotianoideae</taxon>
        <taxon>Nicotianeae</taxon>
        <taxon>Nicotiana</taxon>
    </lineage>
</organism>
<reference evidence="1" key="1">
    <citation type="journal article" date="2013" name="Genome Biol.">
        <title>Reference genomes and transcriptomes of Nicotiana sylvestris and Nicotiana tomentosiformis.</title>
        <authorList>
            <person name="Sierro N."/>
            <person name="Battey J.N."/>
            <person name="Ouadi S."/>
            <person name="Bovet L."/>
            <person name="Goepfert S."/>
            <person name="Bakaher N."/>
            <person name="Peitsch M.C."/>
            <person name="Ivanov N.V."/>
        </authorList>
    </citation>
    <scope>NUCLEOTIDE SEQUENCE [LARGE SCALE GENOMIC DNA]</scope>
</reference>
<dbReference type="OrthoDB" id="10274505at2759"/>
<dbReference type="Proteomes" id="UP000189701">
    <property type="component" value="Unplaced"/>
</dbReference>